<evidence type="ECO:0000313" key="2">
    <source>
        <dbReference type="Proteomes" id="UP001057402"/>
    </source>
</evidence>
<dbReference type="EMBL" id="CM042886">
    <property type="protein sequence ID" value="KAI4341498.1"/>
    <property type="molecule type" value="Genomic_DNA"/>
</dbReference>
<keyword evidence="2" id="KW-1185">Reference proteome</keyword>
<gene>
    <name evidence="1" type="ORF">MLD38_026215</name>
</gene>
<comment type="caution">
    <text evidence="1">The sequence shown here is derived from an EMBL/GenBank/DDBJ whole genome shotgun (WGS) entry which is preliminary data.</text>
</comment>
<name>A0ACB9NYB9_9MYRT</name>
<dbReference type="Proteomes" id="UP001057402">
    <property type="component" value="Chromosome 7"/>
</dbReference>
<accession>A0ACB9NYB9</accession>
<protein>
    <submittedName>
        <fullName evidence="1">Uncharacterized protein</fullName>
    </submittedName>
</protein>
<sequence>MEDSADPSESGVKRARPDSLLVPAGEEGGESPGPKRLRIEDSASLVCSPEVKLIQEDLLDILDDSDAGSDRDPAIHDLDSVIKSFEEEIIVPVQHPTPFDPDLTPNVALNELGYLLEASDDELGLPPSFANSGDENSNPDIQELRDITSTAAFSLPFDGELPNYDVFDLGPEINVNLGGRDGGNEEFVMVGGLFDFADNCDPPEVMWRPESLPAV</sequence>
<organism evidence="1 2">
    <name type="scientific">Melastoma candidum</name>
    <dbReference type="NCBI Taxonomy" id="119954"/>
    <lineage>
        <taxon>Eukaryota</taxon>
        <taxon>Viridiplantae</taxon>
        <taxon>Streptophyta</taxon>
        <taxon>Embryophyta</taxon>
        <taxon>Tracheophyta</taxon>
        <taxon>Spermatophyta</taxon>
        <taxon>Magnoliopsida</taxon>
        <taxon>eudicotyledons</taxon>
        <taxon>Gunneridae</taxon>
        <taxon>Pentapetalae</taxon>
        <taxon>rosids</taxon>
        <taxon>malvids</taxon>
        <taxon>Myrtales</taxon>
        <taxon>Melastomataceae</taxon>
        <taxon>Melastomatoideae</taxon>
        <taxon>Melastomateae</taxon>
        <taxon>Melastoma</taxon>
    </lineage>
</organism>
<proteinExistence type="predicted"/>
<reference evidence="2" key="1">
    <citation type="journal article" date="2023" name="Front. Plant Sci.">
        <title>Chromosomal-level genome assembly of Melastoma candidum provides insights into trichome evolution.</title>
        <authorList>
            <person name="Zhong Y."/>
            <person name="Wu W."/>
            <person name="Sun C."/>
            <person name="Zou P."/>
            <person name="Liu Y."/>
            <person name="Dai S."/>
            <person name="Zhou R."/>
        </authorList>
    </citation>
    <scope>NUCLEOTIDE SEQUENCE [LARGE SCALE GENOMIC DNA]</scope>
</reference>
<evidence type="ECO:0000313" key="1">
    <source>
        <dbReference type="EMBL" id="KAI4341498.1"/>
    </source>
</evidence>